<gene>
    <name evidence="1" type="ORF">P857_89</name>
</gene>
<sequence>MENKILEMLCSKIFHDMGNAVANISLYNDLISIDESSLSASEVISINKKVINSFKVLKYAFASDLSTVGFFQDLQKYCQYKIIDMNYVVSPNPTIHKTCYQVIANLVLYIDSLQYKDKKIDVNIMEKSMEITVNNIIDISHPNKNINIYFLLAITQNNDIKIHISQENQLCYRLTFEYPPSNKD</sequence>
<reference evidence="1 2" key="1">
    <citation type="journal article" date="2013" name="PLoS ONE">
        <title>Bacterial endosymbiosis in a chordate host: long-term co-evolution and conservation of secondary metabolism.</title>
        <authorList>
            <person name="Kwan J.C."/>
            <person name="Schmidt E.W."/>
        </authorList>
    </citation>
    <scope>NUCLEOTIDE SEQUENCE [LARGE SCALE GENOMIC DNA]</scope>
    <source>
        <strain evidence="2">L6</strain>
    </source>
</reference>
<dbReference type="STRING" id="1401685.P857_89"/>
<proteinExistence type="predicted"/>
<organism evidence="1 2">
    <name type="scientific">Candidatus Xenolissoclinum pacificiensis L6</name>
    <dbReference type="NCBI Taxonomy" id="1401685"/>
    <lineage>
        <taxon>Bacteria</taxon>
        <taxon>Pseudomonadati</taxon>
        <taxon>Pseudomonadota</taxon>
        <taxon>Alphaproteobacteria</taxon>
        <taxon>Rickettsiales</taxon>
        <taxon>Anaplasmataceae</taxon>
        <taxon>Candidatus Xenolissoclinum</taxon>
    </lineage>
</organism>
<evidence type="ECO:0000313" key="1">
    <source>
        <dbReference type="EMBL" id="ETO91014.1"/>
    </source>
</evidence>
<evidence type="ECO:0000313" key="2">
    <source>
        <dbReference type="Proteomes" id="UP000018951"/>
    </source>
</evidence>
<protein>
    <submittedName>
        <fullName evidence="1">Uncharacterized protein</fullName>
    </submittedName>
</protein>
<comment type="caution">
    <text evidence="1">The sequence shown here is derived from an EMBL/GenBank/DDBJ whole genome shotgun (WGS) entry which is preliminary data.</text>
</comment>
<dbReference type="EMBL" id="AXCJ01000009">
    <property type="protein sequence ID" value="ETO91014.1"/>
    <property type="molecule type" value="Genomic_DNA"/>
</dbReference>
<dbReference type="Proteomes" id="UP000018951">
    <property type="component" value="Unassembled WGS sequence"/>
</dbReference>
<accession>W2UYK0</accession>
<dbReference type="AlphaFoldDB" id="W2UYK0"/>
<name>W2UYK0_9RICK</name>
<keyword evidence="2" id="KW-1185">Reference proteome</keyword>